<protein>
    <submittedName>
        <fullName evidence="4">Uncharacterized protein</fullName>
    </submittedName>
</protein>
<sequence length="66" mass="7516">MDNSLKIADLFSGIGGLRLAFERAAYQCVYSCEKDPACQSVYFNNFGEKPEADIRYLRKSPNAIYR</sequence>
<dbReference type="SUPFAM" id="SSF53335">
    <property type="entry name" value="S-adenosyl-L-methionine-dependent methyltransferases"/>
    <property type="match status" value="1"/>
</dbReference>
<dbReference type="GO" id="GO:0032259">
    <property type="term" value="P:methylation"/>
    <property type="evidence" value="ECO:0007669"/>
    <property type="project" value="UniProtKB-KW"/>
</dbReference>
<dbReference type="AlphaFoldDB" id="A0A6J7ZLJ8"/>
<keyword evidence="5" id="KW-1185">Reference proteome</keyword>
<dbReference type="Proteomes" id="UP000196521">
    <property type="component" value="Chromosome"/>
</dbReference>
<dbReference type="GO" id="GO:0008168">
    <property type="term" value="F:methyltransferase activity"/>
    <property type="evidence" value="ECO:0007669"/>
    <property type="project" value="UniProtKB-KW"/>
</dbReference>
<dbReference type="GO" id="GO:0009307">
    <property type="term" value="P:DNA restriction-modification system"/>
    <property type="evidence" value="ECO:0007669"/>
    <property type="project" value="UniProtKB-KW"/>
</dbReference>
<dbReference type="EMBL" id="LR812490">
    <property type="protein sequence ID" value="CAC5343136.1"/>
    <property type="molecule type" value="Genomic_DNA"/>
</dbReference>
<dbReference type="RefSeq" id="WP_026798787.1">
    <property type="nucleotide sequence ID" value="NZ_LR812490.1"/>
</dbReference>
<dbReference type="EMBL" id="CZCZ02000013">
    <property type="protein sequence ID" value="CAC5343136.1"/>
    <property type="molecule type" value="Genomic_DNA"/>
</dbReference>
<dbReference type="InterPro" id="IPR029063">
    <property type="entry name" value="SAM-dependent_MTases_sf"/>
</dbReference>
<evidence type="ECO:0000256" key="1">
    <source>
        <dbReference type="ARBA" id="ARBA00022603"/>
    </source>
</evidence>
<keyword evidence="2" id="KW-0808">Transferase</keyword>
<gene>
    <name evidence="4" type="ORF">PLAN_30373</name>
</gene>
<keyword evidence="1" id="KW-0489">Methyltransferase</keyword>
<evidence type="ECO:0000313" key="4">
    <source>
        <dbReference type="EMBL" id="CAC5343136.1"/>
    </source>
</evidence>
<name>A0A6J7ZLJ8_PLARU</name>
<proteinExistence type="predicted"/>
<reference evidence="4" key="1">
    <citation type="submission" date="2020-05" db="EMBL/GenBank/DDBJ databases">
        <authorList>
            <consortium name="Genoscope - CEA"/>
            <person name="William W."/>
        </authorList>
    </citation>
    <scope>NUCLEOTIDE SEQUENCE [LARGE SCALE GENOMIC DNA]</scope>
    <source>
        <strain evidence="4">PCC 7821</strain>
    </source>
</reference>
<comment type="caution">
    <text evidence="4">The sequence shown here is derived from an EMBL/GenBank/DDBJ whole genome shotgun (WGS) entry which is preliminary data.</text>
</comment>
<dbReference type="Pfam" id="PF00145">
    <property type="entry name" value="DNA_methylase"/>
    <property type="match status" value="1"/>
</dbReference>
<evidence type="ECO:0000256" key="2">
    <source>
        <dbReference type="ARBA" id="ARBA00022679"/>
    </source>
</evidence>
<organism evidence="4 5">
    <name type="scientific">Planktothrix rubescens CCAP 1459/22</name>
    <dbReference type="NCBI Taxonomy" id="329571"/>
    <lineage>
        <taxon>Bacteria</taxon>
        <taxon>Bacillati</taxon>
        <taxon>Cyanobacteriota</taxon>
        <taxon>Cyanophyceae</taxon>
        <taxon>Oscillatoriophycideae</taxon>
        <taxon>Oscillatoriales</taxon>
        <taxon>Microcoleaceae</taxon>
        <taxon>Planktothrix</taxon>
    </lineage>
</organism>
<evidence type="ECO:0000313" key="5">
    <source>
        <dbReference type="Proteomes" id="UP000196521"/>
    </source>
</evidence>
<dbReference type="InterPro" id="IPR001525">
    <property type="entry name" value="C5_MeTfrase"/>
</dbReference>
<dbReference type="Gene3D" id="3.40.50.150">
    <property type="entry name" value="Vaccinia Virus protein VP39"/>
    <property type="match status" value="1"/>
</dbReference>
<keyword evidence="3" id="KW-0680">Restriction system</keyword>
<accession>A0A6J7ZLJ8</accession>
<evidence type="ECO:0000256" key="3">
    <source>
        <dbReference type="ARBA" id="ARBA00022747"/>
    </source>
</evidence>